<reference evidence="2" key="1">
    <citation type="submission" date="2022-09" db="EMBL/GenBank/DDBJ databases">
        <title>Diverse halophilic archaea isolated from saline environments.</title>
        <authorList>
            <person name="Cui H.-L."/>
        </authorList>
    </citation>
    <scope>NUCLEOTIDE SEQUENCE</scope>
    <source>
        <strain evidence="2">ZS-35-S2</strain>
    </source>
</reference>
<name>A0A9E7R6A7_9EURY</name>
<dbReference type="KEGG" id="ssai:N0B31_10090"/>
<dbReference type="Proteomes" id="UP001057580">
    <property type="component" value="Chromosome"/>
</dbReference>
<accession>A0A9E7R6A7</accession>
<sequence length="293" mass="32124">MRALLLLVCGCCLLAGCGGLVPHDGPASPTSEPTVTPAPVPDDSAPVVLPGVGADGPNETERFRAVNHEAFENTSLRTRTVFQLETVDDGSPLARAITTRRVENSTTMRFEFQQYAPDLGEYAPTDVSVWVGPDAAFERVEQHGGTTVTQRPANPRDVRRVVRPDPEPLVETLGSTTLRREDRYTVDGETWYVLTGERDRLPAFVDRVETTENRDVTLTARVDATGVVRAFVIEWRGEFRDEAVCGTYAVRLQQVGDVTAPRPTWVERLHEATPTRDTTAPGTPTPSSARDGR</sequence>
<dbReference type="RefSeq" id="WP_260643738.1">
    <property type="nucleotide sequence ID" value="NZ_CP104003.1"/>
</dbReference>
<evidence type="ECO:0000256" key="1">
    <source>
        <dbReference type="SAM" id="MobiDB-lite"/>
    </source>
</evidence>
<protein>
    <submittedName>
        <fullName evidence="2">Uncharacterized protein</fullName>
    </submittedName>
</protein>
<proteinExistence type="predicted"/>
<feature type="region of interest" description="Disordered" evidence="1">
    <location>
        <begin position="267"/>
        <end position="293"/>
    </location>
</feature>
<keyword evidence="3" id="KW-1185">Reference proteome</keyword>
<evidence type="ECO:0000313" key="2">
    <source>
        <dbReference type="EMBL" id="UWM56624.1"/>
    </source>
</evidence>
<evidence type="ECO:0000313" key="3">
    <source>
        <dbReference type="Proteomes" id="UP001057580"/>
    </source>
</evidence>
<feature type="compositionally biased region" description="Low complexity" evidence="1">
    <location>
        <begin position="35"/>
        <end position="45"/>
    </location>
</feature>
<dbReference type="EMBL" id="CP104003">
    <property type="protein sequence ID" value="UWM56624.1"/>
    <property type="molecule type" value="Genomic_DNA"/>
</dbReference>
<dbReference type="AlphaFoldDB" id="A0A9E7R6A7"/>
<feature type="region of interest" description="Disordered" evidence="1">
    <location>
        <begin position="26"/>
        <end position="45"/>
    </location>
</feature>
<organism evidence="2 3">
    <name type="scientific">Salinirubellus salinus</name>
    <dbReference type="NCBI Taxonomy" id="1364945"/>
    <lineage>
        <taxon>Archaea</taxon>
        <taxon>Methanobacteriati</taxon>
        <taxon>Methanobacteriota</taxon>
        <taxon>Stenosarchaea group</taxon>
        <taxon>Halobacteria</taxon>
        <taxon>Halobacteriales</taxon>
        <taxon>Natronomonadaceae</taxon>
        <taxon>Salinirubellus</taxon>
    </lineage>
</organism>
<gene>
    <name evidence="2" type="ORF">N0B31_10090</name>
</gene>
<feature type="compositionally biased region" description="Low complexity" evidence="1">
    <location>
        <begin position="278"/>
        <end position="293"/>
    </location>
</feature>
<dbReference type="PROSITE" id="PS51257">
    <property type="entry name" value="PROKAR_LIPOPROTEIN"/>
    <property type="match status" value="1"/>
</dbReference>
<dbReference type="GeneID" id="74942774"/>